<name>A0A1H0SZP6_SELRU</name>
<evidence type="ECO:0000256" key="5">
    <source>
        <dbReference type="SAM" id="MobiDB-lite"/>
    </source>
</evidence>
<dbReference type="EMBL" id="FNJQ01000020">
    <property type="protein sequence ID" value="SDP47317.1"/>
    <property type="molecule type" value="Genomic_DNA"/>
</dbReference>
<feature type="domain" description="Rad50/SbcC-type AAA" evidence="6">
    <location>
        <begin position="5"/>
        <end position="272"/>
    </location>
</feature>
<feature type="region of interest" description="Disordered" evidence="5">
    <location>
        <begin position="360"/>
        <end position="384"/>
    </location>
</feature>
<evidence type="ECO:0000256" key="2">
    <source>
        <dbReference type="ARBA" id="ARBA00011322"/>
    </source>
</evidence>
<comment type="subunit">
    <text evidence="2">Heterodimer of SbcC and SbcD.</text>
</comment>
<dbReference type="PANTHER" id="PTHR32114">
    <property type="entry name" value="ABC TRANSPORTER ABCH.3"/>
    <property type="match status" value="1"/>
</dbReference>
<evidence type="ECO:0000256" key="3">
    <source>
        <dbReference type="ARBA" id="ARBA00013368"/>
    </source>
</evidence>
<evidence type="ECO:0000256" key="1">
    <source>
        <dbReference type="ARBA" id="ARBA00006930"/>
    </source>
</evidence>
<organism evidence="7 8">
    <name type="scientific">Selenomonas ruminantium</name>
    <dbReference type="NCBI Taxonomy" id="971"/>
    <lineage>
        <taxon>Bacteria</taxon>
        <taxon>Bacillati</taxon>
        <taxon>Bacillota</taxon>
        <taxon>Negativicutes</taxon>
        <taxon>Selenomonadales</taxon>
        <taxon>Selenomonadaceae</taxon>
        <taxon>Selenomonas</taxon>
    </lineage>
</organism>
<feature type="coiled-coil region" evidence="4">
    <location>
        <begin position="473"/>
        <end position="514"/>
    </location>
</feature>
<evidence type="ECO:0000256" key="4">
    <source>
        <dbReference type="SAM" id="Coils"/>
    </source>
</evidence>
<dbReference type="GO" id="GO:0004527">
    <property type="term" value="F:exonuclease activity"/>
    <property type="evidence" value="ECO:0007669"/>
    <property type="project" value="UniProtKB-KW"/>
</dbReference>
<accession>A0A1H0SZP6</accession>
<feature type="coiled-coil region" evidence="4">
    <location>
        <begin position="250"/>
        <end position="284"/>
    </location>
</feature>
<dbReference type="PANTHER" id="PTHR32114:SF2">
    <property type="entry name" value="ABC TRANSPORTER ABCH.3"/>
    <property type="match status" value="1"/>
</dbReference>
<keyword evidence="7" id="KW-0378">Hydrolase</keyword>
<keyword evidence="7" id="KW-0269">Exonuclease</keyword>
<dbReference type="Gene3D" id="3.40.50.300">
    <property type="entry name" value="P-loop containing nucleotide triphosphate hydrolases"/>
    <property type="match status" value="2"/>
</dbReference>
<dbReference type="OrthoDB" id="9795626at2"/>
<dbReference type="GO" id="GO:0006302">
    <property type="term" value="P:double-strand break repair"/>
    <property type="evidence" value="ECO:0007669"/>
    <property type="project" value="InterPro"/>
</dbReference>
<evidence type="ECO:0000313" key="8">
    <source>
        <dbReference type="Proteomes" id="UP000182412"/>
    </source>
</evidence>
<protein>
    <recommendedName>
        <fullName evidence="3">Nuclease SbcCD subunit C</fullName>
    </recommendedName>
</protein>
<comment type="similarity">
    <text evidence="1">Belongs to the SMC family. SbcC subfamily.</text>
</comment>
<gene>
    <name evidence="7" type="ORF">SAMN05216366_12055</name>
</gene>
<keyword evidence="4" id="KW-0175">Coiled coil</keyword>
<sequence>MKPIKLTLQAFGSYGEKTSIDFTRPSQSLFLVTGDTGAGKTTIFDALVYTLYGENSSNTNKKTGNDLQSQFVGREVEPFVELTFSEMNGGNEEIYTVHRIPAHFRKRQRGKGGDIPVNESISLTMPDGTDFNGKNNEINNKLQEIIGLTKEQFMQVGMIAQGEFMELLRTDSATKKEIFRKLFNTDIFQRITDNLKERNKAAQAEMDKLLLRCKVKAEDIQLPEDLSADHPLAELTKAIRKAEKPNIAAIEKLLEELTPLCEELRQQEKELNTENDALSAQREKSIAAYTAGKILADAYAELDKISLQEKELLDQQPQQEKDAQLAQAIMNAYQIKASHDIYTGKEKLLQTTIVQMEQETSRLPQLKTAEEDARKKNQGAQETQKQELTAYSALQTKISAAKEKFAAIAAAEKASTAAKAKTAAAQAKNTTAQKDLNDFKAEVNLWHKRFQELSTAEAKAQEWSAKQEKLQAWQQQKTDLAALEQKLSRAKETAANAQKSFQQAEAKYQQEQKSYEHAHHIFLNAQAGLLAADLKPDTPCPVCGSTTHPHPYVLSADEQPLERGELETWQKKVGLLNTQRNNASQSASEALATCRNLEEQYQTNKGKFINSLQEAKISADTSLPDIAAELNKWQAIIQQKLQKYTLEANEANALKGKLATSETRLKELETAALEADQAHRKLETEWQALNSQLETLKGQQTYESLATAEAELQAGQKRLQQAQAAAKETEIAVSLAQKAQQAAETIIKDCQSKLPQQTHEKETAFAEYQKTRSAKKLTEAQWQSLVAEYTAQDGEAKQQGYQKYKAVYQGILGQKEAQLKNINDQKRPDLTALATAQDTLNKQWQELDAKRKRVQQMRQRNEETAQILQELLSSRNSKIATAARIEGLYNRLSGKMKGSRMDIETFVQRHYLQQILLAANYRFAEMSAGQFELRLMPVEDAGQGKNRGLDLRVYSTVTGQERDIKTLSGGESFMAALSLALGLADQIQANTAAINLDIMFIDEGFGSLDDHSRNQAIKVLKRLSGGDKLIGIISHVTELKQEIDNQLIVRKNEKGSHVTWQIS</sequence>
<keyword evidence="7" id="KW-0540">Nuclease</keyword>
<dbReference type="SUPFAM" id="SSF52540">
    <property type="entry name" value="P-loop containing nucleoside triphosphate hydrolases"/>
    <property type="match status" value="2"/>
</dbReference>
<dbReference type="Pfam" id="PF13558">
    <property type="entry name" value="SbcC_Walker_B"/>
    <property type="match status" value="1"/>
</dbReference>
<evidence type="ECO:0000259" key="6">
    <source>
        <dbReference type="Pfam" id="PF13476"/>
    </source>
</evidence>
<dbReference type="Pfam" id="PF13476">
    <property type="entry name" value="AAA_23"/>
    <property type="match status" value="1"/>
</dbReference>
<reference evidence="7 8" key="1">
    <citation type="submission" date="2016-10" db="EMBL/GenBank/DDBJ databases">
        <authorList>
            <person name="de Groot N.N."/>
        </authorList>
    </citation>
    <scope>NUCLEOTIDE SEQUENCE [LARGE SCALE GENOMIC DNA]</scope>
    <source>
        <strain evidence="7 8">S137</strain>
    </source>
</reference>
<dbReference type="GO" id="GO:0016887">
    <property type="term" value="F:ATP hydrolysis activity"/>
    <property type="evidence" value="ECO:0007669"/>
    <property type="project" value="InterPro"/>
</dbReference>
<dbReference type="AlphaFoldDB" id="A0A1H0SZP6"/>
<evidence type="ECO:0000313" key="7">
    <source>
        <dbReference type="EMBL" id="SDP47317.1"/>
    </source>
</evidence>
<dbReference type="Proteomes" id="UP000182412">
    <property type="component" value="Unassembled WGS sequence"/>
</dbReference>
<dbReference type="InterPro" id="IPR038729">
    <property type="entry name" value="Rad50/SbcC_AAA"/>
</dbReference>
<proteinExistence type="inferred from homology"/>
<feature type="coiled-coil region" evidence="4">
    <location>
        <begin position="847"/>
        <end position="874"/>
    </location>
</feature>
<dbReference type="RefSeq" id="WP_074572679.1">
    <property type="nucleotide sequence ID" value="NZ_FNJQ01000020.1"/>
</dbReference>
<dbReference type="InterPro" id="IPR027417">
    <property type="entry name" value="P-loop_NTPase"/>
</dbReference>
<feature type="coiled-coil region" evidence="4">
    <location>
        <begin position="651"/>
        <end position="739"/>
    </location>
</feature>